<keyword evidence="2" id="KW-1185">Reference proteome</keyword>
<evidence type="ECO:0000313" key="1">
    <source>
        <dbReference type="EMBL" id="GKX28270.1"/>
    </source>
</evidence>
<dbReference type="Proteomes" id="UP001144256">
    <property type="component" value="Unassembled WGS sequence"/>
</dbReference>
<comment type="caution">
    <text evidence="1">The sequence shown here is derived from an EMBL/GenBank/DDBJ whole genome shotgun (WGS) entry which is preliminary data.</text>
</comment>
<organism evidence="1 2">
    <name type="scientific">Vallitalea longa</name>
    <dbReference type="NCBI Taxonomy" id="2936439"/>
    <lineage>
        <taxon>Bacteria</taxon>
        <taxon>Bacillati</taxon>
        <taxon>Bacillota</taxon>
        <taxon>Clostridia</taxon>
        <taxon>Lachnospirales</taxon>
        <taxon>Vallitaleaceae</taxon>
        <taxon>Vallitalea</taxon>
    </lineage>
</organism>
<sequence>MAEFNELIKNYEKIRDYLREFHVYGYKCRNDFDIKSSRSYDNEKRRIENYLSEYIRYSNSSRGKRLYITADTIDMEENPLFATWHTKTFTKNDIMLHFIILDILNMHDGLTLNEIIDKILNDYLSRFQNVKIPDNMTVRNKLKEYTDVGILYSIRNGKKLQYYINTQGYPQLTHEITDKLLHVCGYYQNILPMGVVGNYIRNRVDSSIIDNPLFSFRHVYLANTLDDEVLLNILKAINEYRTIEFTSGYRKSINNCIKAIPLKILDNVSTGRRYLAAYNIKYARISTFRIDNIKDVKLDEANNEYEYDNYVHCLEILLKKSWGITVFNKKNLDKIEVKLYIDEKYEDYMIKRIKREGKHGILNRVTENTFLYTIEVIDANEMVPWLRTLIGRIISFNCSNKIIEKRFLSDIYAMYEMYKEEENECI</sequence>
<reference evidence="1" key="1">
    <citation type="submission" date="2022-06" db="EMBL/GenBank/DDBJ databases">
        <title>Vallitalea longa sp. nov., an anaerobic bacterium isolated from marine sediment.</title>
        <authorList>
            <person name="Hirano S."/>
            <person name="Terahara T."/>
            <person name="Mori K."/>
            <person name="Hamada M."/>
            <person name="Matsumoto R."/>
            <person name="Kobayashi T."/>
        </authorList>
    </citation>
    <scope>NUCLEOTIDE SEQUENCE</scope>
    <source>
        <strain evidence="1">SH18-1</strain>
    </source>
</reference>
<dbReference type="PROSITE" id="PS52050">
    <property type="entry name" value="WYL"/>
    <property type="match status" value="1"/>
</dbReference>
<dbReference type="RefSeq" id="WP_281812386.1">
    <property type="nucleotide sequence ID" value="NZ_BRLB01000001.1"/>
</dbReference>
<gene>
    <name evidence="1" type="ORF">SH1V18_07500</name>
</gene>
<evidence type="ECO:0000313" key="2">
    <source>
        <dbReference type="Proteomes" id="UP001144256"/>
    </source>
</evidence>
<accession>A0A9W5Y7H9</accession>
<protein>
    <submittedName>
        <fullName evidence="1">WYL domain-containing protein</fullName>
    </submittedName>
</protein>
<proteinExistence type="predicted"/>
<dbReference type="EMBL" id="BRLB01000001">
    <property type="protein sequence ID" value="GKX28270.1"/>
    <property type="molecule type" value="Genomic_DNA"/>
</dbReference>
<name>A0A9W5Y7H9_9FIRM</name>
<dbReference type="AlphaFoldDB" id="A0A9W5Y7H9"/>